<protein>
    <recommendedName>
        <fullName evidence="3">Integrase</fullName>
    </recommendedName>
</protein>
<evidence type="ECO:0008006" key="3">
    <source>
        <dbReference type="Google" id="ProtNLM"/>
    </source>
</evidence>
<dbReference type="EMBL" id="FUYB01000009">
    <property type="protein sequence ID" value="SKA80922.1"/>
    <property type="molecule type" value="Genomic_DNA"/>
</dbReference>
<gene>
    <name evidence="1" type="ORF">SAMN02745130_02138</name>
</gene>
<dbReference type="Proteomes" id="UP000190460">
    <property type="component" value="Unassembled WGS sequence"/>
</dbReference>
<evidence type="ECO:0000313" key="2">
    <source>
        <dbReference type="Proteomes" id="UP000190460"/>
    </source>
</evidence>
<dbReference type="RefSeq" id="WP_159448616.1">
    <property type="nucleotide sequence ID" value="NZ_FUYB01000009.1"/>
</dbReference>
<sequence>MSNPIRAAYNRAEYLEERREMLKAWAGYLDSLRVGGQVLSFRKAK</sequence>
<dbReference type="STRING" id="92487.SAMN02745130_02138"/>
<dbReference type="AlphaFoldDB" id="A0A1T4WU76"/>
<dbReference type="OrthoDB" id="9795573at2"/>
<accession>A0A1T4WU76</accession>
<keyword evidence="2" id="KW-1185">Reference proteome</keyword>
<proteinExistence type="predicted"/>
<evidence type="ECO:0000313" key="1">
    <source>
        <dbReference type="EMBL" id="SKA80922.1"/>
    </source>
</evidence>
<name>A0A1T4WU76_9GAMM</name>
<organism evidence="1 2">
    <name type="scientific">Thiothrix eikelboomii</name>
    <dbReference type="NCBI Taxonomy" id="92487"/>
    <lineage>
        <taxon>Bacteria</taxon>
        <taxon>Pseudomonadati</taxon>
        <taxon>Pseudomonadota</taxon>
        <taxon>Gammaproteobacteria</taxon>
        <taxon>Thiotrichales</taxon>
        <taxon>Thiotrichaceae</taxon>
        <taxon>Thiothrix</taxon>
    </lineage>
</organism>
<reference evidence="1 2" key="1">
    <citation type="submission" date="2017-02" db="EMBL/GenBank/DDBJ databases">
        <authorList>
            <person name="Peterson S.W."/>
        </authorList>
    </citation>
    <scope>NUCLEOTIDE SEQUENCE [LARGE SCALE GENOMIC DNA]</scope>
    <source>
        <strain evidence="1 2">ATCC 49788</strain>
    </source>
</reference>